<dbReference type="GO" id="GO:0008270">
    <property type="term" value="F:zinc ion binding"/>
    <property type="evidence" value="ECO:0007669"/>
    <property type="project" value="InterPro"/>
</dbReference>
<dbReference type="InterPro" id="IPR024079">
    <property type="entry name" value="MetalloPept_cat_dom_sf"/>
</dbReference>
<proteinExistence type="inferred from homology"/>
<dbReference type="SUPFAM" id="SSF49899">
    <property type="entry name" value="Concanavalin A-like lectins/glucanases"/>
    <property type="match status" value="1"/>
</dbReference>
<organism evidence="7 8">
    <name type="scientific">Meridianimarinicoccus roseus</name>
    <dbReference type="NCBI Taxonomy" id="2072018"/>
    <lineage>
        <taxon>Bacteria</taxon>
        <taxon>Pseudomonadati</taxon>
        <taxon>Pseudomonadota</taxon>
        <taxon>Alphaproteobacteria</taxon>
        <taxon>Rhodobacterales</taxon>
        <taxon>Paracoccaceae</taxon>
        <taxon>Meridianimarinicoccus</taxon>
    </lineage>
</organism>
<dbReference type="Gene3D" id="2.150.10.10">
    <property type="entry name" value="Serralysin-like metalloprotease, C-terminal"/>
    <property type="match status" value="1"/>
</dbReference>
<comment type="similarity">
    <text evidence="3">Belongs to the peptidase M10B family.</text>
</comment>
<dbReference type="AlphaFoldDB" id="A0A2V2LJS4"/>
<evidence type="ECO:0000256" key="5">
    <source>
        <dbReference type="ARBA" id="ARBA00022737"/>
    </source>
</evidence>
<dbReference type="SMART" id="SM00235">
    <property type="entry name" value="ZnMc"/>
    <property type="match status" value="1"/>
</dbReference>
<feature type="non-terminal residue" evidence="7">
    <location>
        <position position="670"/>
    </location>
</feature>
<dbReference type="InterPro" id="IPR006026">
    <property type="entry name" value="Peptidase_Metallo"/>
</dbReference>
<evidence type="ECO:0000313" key="7">
    <source>
        <dbReference type="EMBL" id="PWR04341.1"/>
    </source>
</evidence>
<dbReference type="InterPro" id="IPR034033">
    <property type="entry name" value="Serralysin-like"/>
</dbReference>
<accession>A0A2V2LJS4</accession>
<dbReference type="GO" id="GO:0005615">
    <property type="term" value="C:extracellular space"/>
    <property type="evidence" value="ECO:0007669"/>
    <property type="project" value="InterPro"/>
</dbReference>
<dbReference type="Pfam" id="PF13385">
    <property type="entry name" value="Laminin_G_3"/>
    <property type="match status" value="1"/>
</dbReference>
<comment type="cofactor">
    <cofactor evidence="1">
        <name>Ca(2+)</name>
        <dbReference type="ChEBI" id="CHEBI:29108"/>
    </cofactor>
</comment>
<reference evidence="7 8" key="1">
    <citation type="submission" date="2018-05" db="EMBL/GenBank/DDBJ databases">
        <title>Rhodobacteraceae gen. nov., sp. nov. isolated from sea water.</title>
        <authorList>
            <person name="Ren Y."/>
        </authorList>
    </citation>
    <scope>NUCLEOTIDE SEQUENCE [LARGE SCALE GENOMIC DNA]</scope>
    <source>
        <strain evidence="7 8">TG-679</strain>
    </source>
</reference>
<dbReference type="GO" id="GO:0006508">
    <property type="term" value="P:proteolysis"/>
    <property type="evidence" value="ECO:0007669"/>
    <property type="project" value="InterPro"/>
</dbReference>
<feature type="domain" description="Peptidase metallopeptidase" evidence="6">
    <location>
        <begin position="34"/>
        <end position="213"/>
    </location>
</feature>
<dbReference type="SUPFAM" id="SSF55486">
    <property type="entry name" value="Metalloproteases ('zincins'), catalytic domain"/>
    <property type="match status" value="1"/>
</dbReference>
<dbReference type="GO" id="GO:0008237">
    <property type="term" value="F:metallopeptidase activity"/>
    <property type="evidence" value="ECO:0007669"/>
    <property type="project" value="InterPro"/>
</dbReference>
<comment type="caution">
    <text evidence="7">The sequence shown here is derived from an EMBL/GenBank/DDBJ whole genome shotgun (WGS) entry which is preliminary data.</text>
</comment>
<evidence type="ECO:0000259" key="6">
    <source>
        <dbReference type="SMART" id="SM00235"/>
    </source>
</evidence>
<evidence type="ECO:0000256" key="1">
    <source>
        <dbReference type="ARBA" id="ARBA00001913"/>
    </source>
</evidence>
<evidence type="ECO:0000256" key="2">
    <source>
        <dbReference type="ARBA" id="ARBA00004613"/>
    </source>
</evidence>
<dbReference type="InterPro" id="IPR011049">
    <property type="entry name" value="Serralysin-like_metalloprot_C"/>
</dbReference>
<dbReference type="Gene3D" id="2.60.120.200">
    <property type="match status" value="1"/>
</dbReference>
<keyword evidence="8" id="KW-1185">Reference proteome</keyword>
<evidence type="ECO:0000256" key="4">
    <source>
        <dbReference type="ARBA" id="ARBA00022525"/>
    </source>
</evidence>
<dbReference type="InterPro" id="IPR013320">
    <property type="entry name" value="ConA-like_dom_sf"/>
</dbReference>
<dbReference type="CDD" id="cd04277">
    <property type="entry name" value="ZnMc_serralysin_like"/>
    <property type="match status" value="1"/>
</dbReference>
<dbReference type="Pfam" id="PF00353">
    <property type="entry name" value="HemolysinCabind"/>
    <property type="match status" value="1"/>
</dbReference>
<evidence type="ECO:0000313" key="8">
    <source>
        <dbReference type="Proteomes" id="UP000245680"/>
    </source>
</evidence>
<dbReference type="EMBL" id="QGKU01000005">
    <property type="protein sequence ID" value="PWR04341.1"/>
    <property type="molecule type" value="Genomic_DNA"/>
</dbReference>
<evidence type="ECO:0000256" key="3">
    <source>
        <dbReference type="ARBA" id="ARBA00009490"/>
    </source>
</evidence>
<dbReference type="Gene3D" id="3.40.390.10">
    <property type="entry name" value="Collagenase (Catalytic Domain)"/>
    <property type="match status" value="1"/>
</dbReference>
<sequence length="670" mass="69860">MRADGTDSGPASASSISVIDVAPPTLTDVQTLDSSFRWSGNAVHYAFPDTADGFTGGQGQYSSYNEIGAMLNLSEFGKDSLREGFAQWDAVTALTIEEAAPGTMAGINVGASSIPSTAWAYYPGTQPANGDIWFNTNQWYLDALASAPEPIIGSYAYATGMHEFGHALGLKHPHQIVASGTTALAATYDAVEFSIMSYRSFPGGNIGGYTLETWGYPQSPMMLDIAMIQQMYGADYGTLAGDTTYTVSTQTGEVFVDGVSLGAPGANRVFRTLWDGNGTDHIDLSNYTTSMYADLNAGRGIKFDTIGTFQTAKLASGVYAGFNIYMSLLHGDDTRSLIENLTTGSGDDTLIGNAAVNVLSGGSGNDTFRSGLGADIVELGSGADVLIGTLAELDGDTVTDFSIAEDRIVLEDLTLGAGHFTLMSDGVLLIDDDGDGNADARITLGAGVAGAEIMVTAQDSSTLVTLQQPSVDPDPEPDPDPVPVGTELVRIDFDGGVAQDSASATQLSYSQDGLGVAGETAEGFRLTGSTKIVLDRFAPHLQNLDAFTIEMSLKRDAGSAGNFLDSHTTLDAVVGADGALSFRIATTDGVFALTTDPGLVTSGVWHKIAMSYDASQSLLQLYVDDVLGAETAATGTLTGLGTYPLVIGNTWSSSLKGDIDNFVILDAAQT</sequence>
<dbReference type="GO" id="GO:0005509">
    <property type="term" value="F:calcium ion binding"/>
    <property type="evidence" value="ECO:0007669"/>
    <property type="project" value="InterPro"/>
</dbReference>
<dbReference type="InterPro" id="IPR001343">
    <property type="entry name" value="Hemolysn_Ca-bd"/>
</dbReference>
<name>A0A2V2LJS4_9RHOB</name>
<keyword evidence="4" id="KW-0964">Secreted</keyword>
<protein>
    <recommendedName>
        <fullName evidence="6">Peptidase metallopeptidase domain-containing protein</fullName>
    </recommendedName>
</protein>
<dbReference type="Proteomes" id="UP000245680">
    <property type="component" value="Unassembled WGS sequence"/>
</dbReference>
<keyword evidence="5" id="KW-0677">Repeat</keyword>
<comment type="subcellular location">
    <subcellularLocation>
        <location evidence="2">Secreted</location>
    </subcellularLocation>
</comment>
<dbReference type="Pfam" id="PF08548">
    <property type="entry name" value="Peptidase_M10_C"/>
    <property type="match status" value="1"/>
</dbReference>
<dbReference type="SUPFAM" id="SSF51120">
    <property type="entry name" value="beta-Roll"/>
    <property type="match status" value="1"/>
</dbReference>
<gene>
    <name evidence="7" type="ORF">DKT77_01830</name>
</gene>
<dbReference type="InterPro" id="IPR013858">
    <property type="entry name" value="Peptidase_M10B_C"/>
</dbReference>